<dbReference type="Pfam" id="PF20239">
    <property type="entry name" value="DUF6596"/>
    <property type="match status" value="1"/>
</dbReference>
<dbReference type="GO" id="GO:0003677">
    <property type="term" value="F:DNA binding"/>
    <property type="evidence" value="ECO:0007669"/>
    <property type="project" value="InterPro"/>
</dbReference>
<dbReference type="GO" id="GO:0016987">
    <property type="term" value="F:sigma factor activity"/>
    <property type="evidence" value="ECO:0007669"/>
    <property type="project" value="InterPro"/>
</dbReference>
<dbReference type="InterPro" id="IPR036388">
    <property type="entry name" value="WH-like_DNA-bd_sf"/>
</dbReference>
<dbReference type="InterPro" id="IPR046531">
    <property type="entry name" value="DUF6596"/>
</dbReference>
<dbReference type="InterPro" id="IPR013249">
    <property type="entry name" value="RNA_pol_sigma70_r4_t2"/>
</dbReference>
<evidence type="ECO:0000313" key="4">
    <source>
        <dbReference type="EMBL" id="MBL0372086.1"/>
    </source>
</evidence>
<evidence type="ECO:0000259" key="3">
    <source>
        <dbReference type="Pfam" id="PF20239"/>
    </source>
</evidence>
<name>A0A936YPJ6_9HYPH</name>
<dbReference type="Pfam" id="PF04542">
    <property type="entry name" value="Sigma70_r2"/>
    <property type="match status" value="1"/>
</dbReference>
<dbReference type="Gene3D" id="1.10.1740.10">
    <property type="match status" value="1"/>
</dbReference>
<organism evidence="4 5">
    <name type="scientific">Rhizobium setariae</name>
    <dbReference type="NCBI Taxonomy" id="2801340"/>
    <lineage>
        <taxon>Bacteria</taxon>
        <taxon>Pseudomonadati</taxon>
        <taxon>Pseudomonadota</taxon>
        <taxon>Alphaproteobacteria</taxon>
        <taxon>Hyphomicrobiales</taxon>
        <taxon>Rhizobiaceae</taxon>
        <taxon>Rhizobium/Agrobacterium group</taxon>
        <taxon>Rhizobium</taxon>
    </lineage>
</organism>
<dbReference type="EMBL" id="JAEQNC010000004">
    <property type="protein sequence ID" value="MBL0372086.1"/>
    <property type="molecule type" value="Genomic_DNA"/>
</dbReference>
<proteinExistence type="predicted"/>
<gene>
    <name evidence="4" type="ORF">JJB09_08600</name>
</gene>
<sequence>MTNDIAWIDAALVGARPQAMGALLRYFRNLDLAEEAFQEACLRALKNWPDKGPPGDPVAWLVFVGRNAGVDQIRRRAKFTELPEEDQLSDKEDAEASLADRLDGSHYRDDILRLLFICCHPDLPATQQIAVALRIVSGLSVKQIARAFLVGEAAMEQRITRGKARIAAAGIAFETPGAVERSERLGLVAAMLYLVFNEGYSTAASNPDSAQLCDEAIRLARLLLRLFPAEPEIMGLLALMLLQHARRHARVDAGGQIVLLENQDRGLWERASIDEALALIDKALRHRAPGAYQIQAAIAALHARAVRAEDTDWNEIALLYRMLEQMQPSPVVTLNRAVAVSKTKGPAAALALIEPLEDQLSSYFYYFGVKGGLYKQLGMRPQAREAFNRAIALANSSAEATHIRQHLDLLDTEIAAPDVAHTDC</sequence>
<dbReference type="NCBIfam" id="TIGR02937">
    <property type="entry name" value="sigma70-ECF"/>
    <property type="match status" value="1"/>
</dbReference>
<dbReference type="PANTHER" id="PTHR47756:SF1">
    <property type="entry name" value="BLL0085 PROTEIN"/>
    <property type="match status" value="1"/>
</dbReference>
<keyword evidence="5" id="KW-1185">Reference proteome</keyword>
<dbReference type="InterPro" id="IPR013324">
    <property type="entry name" value="RNA_pol_sigma_r3/r4-like"/>
</dbReference>
<evidence type="ECO:0000259" key="1">
    <source>
        <dbReference type="Pfam" id="PF04542"/>
    </source>
</evidence>
<dbReference type="Proteomes" id="UP000633219">
    <property type="component" value="Unassembled WGS sequence"/>
</dbReference>
<dbReference type="InterPro" id="IPR011990">
    <property type="entry name" value="TPR-like_helical_dom_sf"/>
</dbReference>
<evidence type="ECO:0000313" key="5">
    <source>
        <dbReference type="Proteomes" id="UP000633219"/>
    </source>
</evidence>
<comment type="caution">
    <text evidence="4">The sequence shown here is derived from an EMBL/GenBank/DDBJ whole genome shotgun (WGS) entry which is preliminary data.</text>
</comment>
<evidence type="ECO:0000259" key="2">
    <source>
        <dbReference type="Pfam" id="PF08281"/>
    </source>
</evidence>
<reference evidence="4" key="1">
    <citation type="submission" date="2021-01" db="EMBL/GenBank/DDBJ databases">
        <title>Rhizobium sp. strain KVB221 16S ribosomal RNA gene Genome sequencing and assembly.</title>
        <authorList>
            <person name="Kang M."/>
        </authorList>
    </citation>
    <scope>NUCLEOTIDE SEQUENCE</scope>
    <source>
        <strain evidence="4">KVB221</strain>
    </source>
</reference>
<feature type="domain" description="DUF6596" evidence="3">
    <location>
        <begin position="184"/>
        <end position="283"/>
    </location>
</feature>
<feature type="domain" description="RNA polymerase sigma factor 70 region 4 type 2" evidence="2">
    <location>
        <begin position="115"/>
        <end position="166"/>
    </location>
</feature>
<dbReference type="Gene3D" id="1.25.40.10">
    <property type="entry name" value="Tetratricopeptide repeat domain"/>
    <property type="match status" value="1"/>
</dbReference>
<protein>
    <submittedName>
        <fullName evidence="4">RNA polymerase sigma factor</fullName>
    </submittedName>
</protein>
<dbReference type="SUPFAM" id="SSF88659">
    <property type="entry name" value="Sigma3 and sigma4 domains of RNA polymerase sigma factors"/>
    <property type="match status" value="1"/>
</dbReference>
<dbReference type="InterPro" id="IPR014284">
    <property type="entry name" value="RNA_pol_sigma-70_dom"/>
</dbReference>
<dbReference type="InterPro" id="IPR013325">
    <property type="entry name" value="RNA_pol_sigma_r2"/>
</dbReference>
<dbReference type="InterPro" id="IPR007627">
    <property type="entry name" value="RNA_pol_sigma70_r2"/>
</dbReference>
<dbReference type="Pfam" id="PF08281">
    <property type="entry name" value="Sigma70_r4_2"/>
    <property type="match status" value="1"/>
</dbReference>
<feature type="domain" description="RNA polymerase sigma-70 region 2" evidence="1">
    <location>
        <begin position="16"/>
        <end position="78"/>
    </location>
</feature>
<dbReference type="AlphaFoldDB" id="A0A936YPJ6"/>
<dbReference type="PANTHER" id="PTHR47756">
    <property type="entry name" value="BLL6612 PROTEIN-RELATED"/>
    <property type="match status" value="1"/>
</dbReference>
<accession>A0A936YPJ6</accession>
<dbReference type="GO" id="GO:0006352">
    <property type="term" value="P:DNA-templated transcription initiation"/>
    <property type="evidence" value="ECO:0007669"/>
    <property type="project" value="InterPro"/>
</dbReference>
<dbReference type="SUPFAM" id="SSF88946">
    <property type="entry name" value="Sigma2 domain of RNA polymerase sigma factors"/>
    <property type="match status" value="1"/>
</dbReference>
<dbReference type="SUPFAM" id="SSF48452">
    <property type="entry name" value="TPR-like"/>
    <property type="match status" value="1"/>
</dbReference>
<dbReference type="Gene3D" id="1.10.10.10">
    <property type="entry name" value="Winged helix-like DNA-binding domain superfamily/Winged helix DNA-binding domain"/>
    <property type="match status" value="1"/>
</dbReference>
<dbReference type="RefSeq" id="WP_201656100.1">
    <property type="nucleotide sequence ID" value="NZ_JAEQNC010000004.1"/>
</dbReference>